<feature type="chain" id="PRO_5041459263" description="Secreted protein" evidence="1">
    <location>
        <begin position="25"/>
        <end position="179"/>
    </location>
</feature>
<protein>
    <recommendedName>
        <fullName evidence="6">Secreted protein</fullName>
    </recommendedName>
</protein>
<reference evidence="3" key="3">
    <citation type="journal article" date="2022" name="Microbiol. Resour. Announc.">
        <title>Draft Genome Sequences of Eight Mycobacterium montefiorense Strains Isolated from Salamanders in Captivity.</title>
        <authorList>
            <person name="Komine T."/>
            <person name="Ihara H."/>
            <person name="Fukano H."/>
            <person name="Hoshino Y."/>
            <person name="Kurata O."/>
            <person name="Wada S."/>
        </authorList>
    </citation>
    <scope>NUCLEOTIDE SEQUENCE</scope>
    <source>
        <strain evidence="3">NJB18185</strain>
    </source>
</reference>
<evidence type="ECO:0000313" key="5">
    <source>
        <dbReference type="Proteomes" id="UP001139505"/>
    </source>
</evidence>
<keyword evidence="1" id="KW-0732">Signal</keyword>
<organism evidence="3 5">
    <name type="scientific">Mycobacterium montefiorense</name>
    <dbReference type="NCBI Taxonomy" id="154654"/>
    <lineage>
        <taxon>Bacteria</taxon>
        <taxon>Bacillati</taxon>
        <taxon>Actinomycetota</taxon>
        <taxon>Actinomycetes</taxon>
        <taxon>Mycobacteriales</taxon>
        <taxon>Mycobacteriaceae</taxon>
        <taxon>Mycobacterium</taxon>
        <taxon>Mycobacterium simiae complex</taxon>
    </lineage>
</organism>
<evidence type="ECO:0000313" key="4">
    <source>
        <dbReference type="Proteomes" id="UP000245060"/>
    </source>
</evidence>
<sequence length="179" mass="18261">MLIRMAIAVASGTFAILGLGSCHAGNVVATAAPPKFPDLNAFQSINPVPYTMHFGRGGGGVFFATPDGLQCGWGSLANGPADHVSAECNGPLPGLPENAPRGQAGCERVGVASSLHSDLGPYGFYQGTCPVITAPVLNVGQKITAANTTCLVGADRLTACIDPITNRGFVLQSSGSWTF</sequence>
<dbReference type="PROSITE" id="PS51257">
    <property type="entry name" value="PROKAR_LIPOPROTEIN"/>
    <property type="match status" value="1"/>
</dbReference>
<evidence type="ECO:0000256" key="1">
    <source>
        <dbReference type="SAM" id="SignalP"/>
    </source>
</evidence>
<name>A0AA37PMR8_9MYCO</name>
<dbReference type="Proteomes" id="UP000245060">
    <property type="component" value="Unassembled WGS sequence"/>
</dbReference>
<evidence type="ECO:0000313" key="3">
    <source>
        <dbReference type="EMBL" id="GKU72753.1"/>
    </source>
</evidence>
<dbReference type="AlphaFoldDB" id="A0AA37PMR8"/>
<comment type="caution">
    <text evidence="3">The sequence shown here is derived from an EMBL/GenBank/DDBJ whole genome shotgun (WGS) entry which is preliminary data.</text>
</comment>
<dbReference type="Proteomes" id="UP001139505">
    <property type="component" value="Unassembled WGS sequence"/>
</dbReference>
<proteinExistence type="predicted"/>
<reference evidence="2" key="1">
    <citation type="journal article" date="2018" name="Genome Announc.">
        <title>Draft Genome Sequence of Mycobacterium montefiorense Isolated from Japanese Black Salamander (Hynobius nigrescens).</title>
        <authorList>
            <person name="Fukano H."/>
            <person name="Yoshida M."/>
            <person name="Shimizu A."/>
            <person name="Iwao H."/>
            <person name="Katayama Y."/>
            <person name="Omatsu T."/>
            <person name="Mizutani T."/>
            <person name="Kurata O."/>
            <person name="Wada S."/>
            <person name="Hoshino Y."/>
        </authorList>
    </citation>
    <scope>NUCLEOTIDE SEQUENCE</scope>
    <source>
        <strain evidence="2">BS</strain>
    </source>
</reference>
<reference evidence="4" key="2">
    <citation type="submission" date="2018-04" db="EMBL/GenBank/DDBJ databases">
        <title>Draft genome sequence of Mycobacterium montefiorense isolated from Japanese black salamander.</title>
        <authorList>
            <person name="Fukano H."/>
            <person name="Yoshida M."/>
            <person name="Shimizu A."/>
            <person name="Iwao H."/>
            <person name="Kurata O."/>
            <person name="Katayama Y."/>
            <person name="Omatsu T."/>
            <person name="Mizutani T."/>
            <person name="Wada S."/>
            <person name="Hoshino Y."/>
        </authorList>
    </citation>
    <scope>NUCLEOTIDE SEQUENCE [LARGE SCALE GENOMIC DNA]</scope>
    <source>
        <strain evidence="4">BS</strain>
    </source>
</reference>
<evidence type="ECO:0000313" key="2">
    <source>
        <dbReference type="EMBL" id="GBG35945.1"/>
    </source>
</evidence>
<gene>
    <name evidence="2" type="ORF">MmonteBS_03170</name>
    <name evidence="3" type="ORF">NJB18185_25250</name>
</gene>
<dbReference type="EMBL" id="BQYH01000016">
    <property type="protein sequence ID" value="GKU72753.1"/>
    <property type="molecule type" value="Genomic_DNA"/>
</dbReference>
<reference evidence="3" key="4">
    <citation type="submission" date="2022-04" db="EMBL/GenBank/DDBJ databases">
        <authorList>
            <person name="Komine T."/>
            <person name="Fukano H."/>
            <person name="Wada S."/>
        </authorList>
    </citation>
    <scope>NUCLEOTIDE SEQUENCE</scope>
    <source>
        <strain evidence="3">NJB18185</strain>
    </source>
</reference>
<dbReference type="EMBL" id="BFCH01000002">
    <property type="protein sequence ID" value="GBG35945.1"/>
    <property type="molecule type" value="Genomic_DNA"/>
</dbReference>
<evidence type="ECO:0008006" key="6">
    <source>
        <dbReference type="Google" id="ProtNLM"/>
    </source>
</evidence>
<keyword evidence="4" id="KW-1185">Reference proteome</keyword>
<accession>A0AA37PMR8</accession>
<feature type="signal peptide" evidence="1">
    <location>
        <begin position="1"/>
        <end position="24"/>
    </location>
</feature>